<proteinExistence type="predicted"/>
<dbReference type="PIRSF" id="PIRSF034934">
    <property type="entry name" value="AbiF_AbiD"/>
    <property type="match status" value="1"/>
</dbReference>
<dbReference type="Proteomes" id="UP000000823">
    <property type="component" value="Chromosome"/>
</dbReference>
<dbReference type="HOGENOM" id="CLU_044962_0_2_9"/>
<dbReference type="eggNOG" id="COG4823">
    <property type="taxonomic scope" value="Bacteria"/>
</dbReference>
<dbReference type="InterPro" id="IPR011664">
    <property type="entry name" value="Abi_system_AbiD/AbiF-like"/>
</dbReference>
<evidence type="ECO:0008006" key="2">
    <source>
        <dbReference type="Google" id="ProtNLM"/>
    </source>
</evidence>
<dbReference type="AlphaFoldDB" id="Q8E511"/>
<dbReference type="KEGG" id="san:gbs1223"/>
<gene>
    <name evidence="1" type="ordered locus">gbs1223</name>
</gene>
<sequence length="315" mass="36931">MKEFKSLTDQLNLLKDRGLKIGDEEKAELYLLTNNYYNIINGYGKFFCSEKNKYDDDATFEKIAQLYFFDKEIKQILFSSILDVEKHLKSSIAHRFAERFQNQTYAYLNTNNYSSDKILEISYIVSKFSKIINTNKKFKNNSINHYVNNYSDVPIWVIIDYIEFGDLLTFIKNLDKSLQNDVAIDLVSFVLDNLKITQQFTPETMLGLLNNIRETRNVCAHNNRLIGFECRASSTYYSDLHSLFNITPDDSRKNVFTTFISLQCFLSNSEYAKLHNSIRKRVNQLKNKVGQDKVNEILEQLGFPINWNDQPKLRQ</sequence>
<reference evidence="1" key="1">
    <citation type="journal article" date="2002" name="Mol. Microbiol.">
        <title>Genome sequence of Streptococcus agalactiae, a pathogen causing invasive neonatal disease.</title>
        <authorList>
            <person name="Glaser P."/>
            <person name="Rusniok C."/>
            <person name="Buchrieser C."/>
            <person name="Chevalier F."/>
            <person name="Frangeul L."/>
            <person name="Msadek T."/>
            <person name="Zouine M."/>
            <person name="Couve E."/>
            <person name="Lalioui L."/>
            <person name="Poyart C."/>
            <person name="Trieu-Cuot P."/>
            <person name="Kunst F."/>
        </authorList>
    </citation>
    <scope>NUCLEOTIDE SEQUENCE [LARGE SCALE GENOMIC DNA]</scope>
    <source>
        <strain evidence="1">NEM316</strain>
    </source>
</reference>
<dbReference type="EMBL" id="AL766849">
    <property type="protein sequence ID" value="CAD46882.1"/>
    <property type="molecule type" value="Genomic_DNA"/>
</dbReference>
<dbReference type="InterPro" id="IPR017034">
    <property type="entry name" value="Abi_system_AbiD/AbiF"/>
</dbReference>
<organism evidence="1">
    <name type="scientific">Streptococcus agalactiae serotype III (strain NEM316)</name>
    <dbReference type="NCBI Taxonomy" id="211110"/>
    <lineage>
        <taxon>Bacteria</taxon>
        <taxon>Bacillati</taxon>
        <taxon>Bacillota</taxon>
        <taxon>Bacilli</taxon>
        <taxon>Lactobacillales</taxon>
        <taxon>Streptococcaceae</taxon>
        <taxon>Streptococcus</taxon>
    </lineage>
</organism>
<evidence type="ECO:0000313" key="1">
    <source>
        <dbReference type="EMBL" id="CAD46882.1"/>
    </source>
</evidence>
<dbReference type="RefSeq" id="WP_000657652.1">
    <property type="nucleotide sequence ID" value="NC_004368.1"/>
</dbReference>
<protein>
    <recommendedName>
        <fullName evidence="2">Abi-like protein</fullName>
    </recommendedName>
</protein>
<accession>Q8E511</accession>
<name>Q8E511_STRA3</name>
<dbReference type="Pfam" id="PF07751">
    <property type="entry name" value="Abi_2"/>
    <property type="match status" value="1"/>
</dbReference>